<evidence type="ECO:0000256" key="3">
    <source>
        <dbReference type="ARBA" id="ARBA00023319"/>
    </source>
</evidence>
<sequence>MANAMTTLERKVNKDSQKETAEGLLTKTKVPRLTRGSKARRNYDVAEGQPFTLGCPVIGFPKPEVIWIVNGQTLNHSNFGVYNLQVSDGGKKNGKQLSQNNSNVRFLLGKRLLYIVNVTSDDEGTYKCLAENLAGRAEKMVQVALLGESGPNRLSNLQARTFYLVPPRFHDIQTDPNIVVLQNELVALSCNVSGSPRPKVMKFNSLAKHGMAVLDHVVQKWTSLIRK</sequence>
<evidence type="ECO:0000313" key="7">
    <source>
        <dbReference type="Proteomes" id="UP000270296"/>
    </source>
</evidence>
<dbReference type="SUPFAM" id="SSF48726">
    <property type="entry name" value="Immunoglobulin"/>
    <property type="match status" value="1"/>
</dbReference>
<dbReference type="WBParaSite" id="SBAD_0000937901-mRNA-1">
    <property type="protein sequence ID" value="SBAD_0000937901-mRNA-1"/>
    <property type="gene ID" value="SBAD_0000937901"/>
</dbReference>
<dbReference type="InterPro" id="IPR003599">
    <property type="entry name" value="Ig_sub"/>
</dbReference>
<dbReference type="SMART" id="SM00409">
    <property type="entry name" value="IG"/>
    <property type="match status" value="1"/>
</dbReference>
<dbReference type="InterPro" id="IPR003598">
    <property type="entry name" value="Ig_sub2"/>
</dbReference>
<dbReference type="Gene3D" id="2.60.40.10">
    <property type="entry name" value="Immunoglobulins"/>
    <property type="match status" value="1"/>
</dbReference>
<dbReference type="InterPro" id="IPR013783">
    <property type="entry name" value="Ig-like_fold"/>
</dbReference>
<dbReference type="GO" id="GO:0005886">
    <property type="term" value="C:plasma membrane"/>
    <property type="evidence" value="ECO:0007669"/>
    <property type="project" value="TreeGrafter"/>
</dbReference>
<reference evidence="6 7" key="2">
    <citation type="submission" date="2018-11" db="EMBL/GenBank/DDBJ databases">
        <authorList>
            <consortium name="Pathogen Informatics"/>
        </authorList>
    </citation>
    <scope>NUCLEOTIDE SEQUENCE [LARGE SCALE GENOMIC DNA]</scope>
</reference>
<dbReference type="GO" id="GO:0007156">
    <property type="term" value="P:homophilic cell adhesion via plasma membrane adhesion molecules"/>
    <property type="evidence" value="ECO:0007669"/>
    <property type="project" value="TreeGrafter"/>
</dbReference>
<name>A0A183IZK5_9BILA</name>
<dbReference type="FunFam" id="2.60.40.10:FF:000032">
    <property type="entry name" value="palladin isoform X1"/>
    <property type="match status" value="1"/>
</dbReference>
<feature type="domain" description="Ig-like" evidence="5">
    <location>
        <begin position="31"/>
        <end position="144"/>
    </location>
</feature>
<dbReference type="PROSITE" id="PS50835">
    <property type="entry name" value="IG_LIKE"/>
    <property type="match status" value="1"/>
</dbReference>
<keyword evidence="7" id="KW-1185">Reference proteome</keyword>
<dbReference type="PANTHER" id="PTHR45080:SF8">
    <property type="entry name" value="IG-LIKE DOMAIN-CONTAINING PROTEIN"/>
    <property type="match status" value="1"/>
</dbReference>
<dbReference type="InterPro" id="IPR013098">
    <property type="entry name" value="Ig_I-set"/>
</dbReference>
<dbReference type="OrthoDB" id="5985519at2759"/>
<gene>
    <name evidence="6" type="ORF">SBAD_LOCUS9053</name>
</gene>
<keyword evidence="3" id="KW-0393">Immunoglobulin domain</keyword>
<evidence type="ECO:0000313" key="8">
    <source>
        <dbReference type="WBParaSite" id="SBAD_0000937901-mRNA-1"/>
    </source>
</evidence>
<feature type="region of interest" description="Disordered" evidence="4">
    <location>
        <begin position="1"/>
        <end position="32"/>
    </location>
</feature>
<proteinExistence type="predicted"/>
<dbReference type="AlphaFoldDB" id="A0A183IZK5"/>
<keyword evidence="1" id="KW-0732">Signal</keyword>
<dbReference type="SMART" id="SM00408">
    <property type="entry name" value="IGc2"/>
    <property type="match status" value="1"/>
</dbReference>
<dbReference type="Pfam" id="PF07679">
    <property type="entry name" value="I-set"/>
    <property type="match status" value="1"/>
</dbReference>
<dbReference type="InterPro" id="IPR050958">
    <property type="entry name" value="Cell_Adh-Cytoskel_Orgn"/>
</dbReference>
<evidence type="ECO:0000259" key="5">
    <source>
        <dbReference type="PROSITE" id="PS50835"/>
    </source>
</evidence>
<dbReference type="PANTHER" id="PTHR45080">
    <property type="entry name" value="CONTACTIN 5"/>
    <property type="match status" value="1"/>
</dbReference>
<dbReference type="Proteomes" id="UP000270296">
    <property type="component" value="Unassembled WGS sequence"/>
</dbReference>
<accession>A0A183IZK5</accession>
<protein>
    <submittedName>
        <fullName evidence="8">Ig-like domain-containing protein</fullName>
    </submittedName>
</protein>
<feature type="compositionally biased region" description="Basic and acidic residues" evidence="4">
    <location>
        <begin position="8"/>
        <end position="21"/>
    </location>
</feature>
<evidence type="ECO:0000256" key="1">
    <source>
        <dbReference type="ARBA" id="ARBA00022729"/>
    </source>
</evidence>
<keyword evidence="2" id="KW-1015">Disulfide bond</keyword>
<dbReference type="InterPro" id="IPR007110">
    <property type="entry name" value="Ig-like_dom"/>
</dbReference>
<organism evidence="8">
    <name type="scientific">Soboliphyme baturini</name>
    <dbReference type="NCBI Taxonomy" id="241478"/>
    <lineage>
        <taxon>Eukaryota</taxon>
        <taxon>Metazoa</taxon>
        <taxon>Ecdysozoa</taxon>
        <taxon>Nematoda</taxon>
        <taxon>Enoplea</taxon>
        <taxon>Dorylaimia</taxon>
        <taxon>Dioctophymatida</taxon>
        <taxon>Dioctophymatoidea</taxon>
        <taxon>Soboliphymatidae</taxon>
        <taxon>Soboliphyme</taxon>
    </lineage>
</organism>
<reference evidence="8" key="1">
    <citation type="submission" date="2016-06" db="UniProtKB">
        <authorList>
            <consortium name="WormBaseParasite"/>
        </authorList>
    </citation>
    <scope>IDENTIFICATION</scope>
</reference>
<dbReference type="EMBL" id="UZAM01012255">
    <property type="protein sequence ID" value="VDP20887.1"/>
    <property type="molecule type" value="Genomic_DNA"/>
</dbReference>
<evidence type="ECO:0000256" key="4">
    <source>
        <dbReference type="SAM" id="MobiDB-lite"/>
    </source>
</evidence>
<evidence type="ECO:0000256" key="2">
    <source>
        <dbReference type="ARBA" id="ARBA00023157"/>
    </source>
</evidence>
<evidence type="ECO:0000313" key="6">
    <source>
        <dbReference type="EMBL" id="VDP20887.1"/>
    </source>
</evidence>
<dbReference type="InterPro" id="IPR036179">
    <property type="entry name" value="Ig-like_dom_sf"/>
</dbReference>